<dbReference type="EMBL" id="GBXM01021560">
    <property type="protein sequence ID" value="JAH87017.1"/>
    <property type="molecule type" value="Transcribed_RNA"/>
</dbReference>
<protein>
    <submittedName>
        <fullName evidence="1">Uncharacterized protein</fullName>
    </submittedName>
</protein>
<proteinExistence type="predicted"/>
<dbReference type="AlphaFoldDB" id="A0A0E9W9J2"/>
<reference evidence="1" key="1">
    <citation type="submission" date="2014-11" db="EMBL/GenBank/DDBJ databases">
        <authorList>
            <person name="Amaro Gonzalez C."/>
        </authorList>
    </citation>
    <scope>NUCLEOTIDE SEQUENCE</scope>
</reference>
<organism evidence="1">
    <name type="scientific">Anguilla anguilla</name>
    <name type="common">European freshwater eel</name>
    <name type="synonym">Muraena anguilla</name>
    <dbReference type="NCBI Taxonomy" id="7936"/>
    <lineage>
        <taxon>Eukaryota</taxon>
        <taxon>Metazoa</taxon>
        <taxon>Chordata</taxon>
        <taxon>Craniata</taxon>
        <taxon>Vertebrata</taxon>
        <taxon>Euteleostomi</taxon>
        <taxon>Actinopterygii</taxon>
        <taxon>Neopterygii</taxon>
        <taxon>Teleostei</taxon>
        <taxon>Anguilliformes</taxon>
        <taxon>Anguillidae</taxon>
        <taxon>Anguilla</taxon>
    </lineage>
</organism>
<accession>A0A0E9W9J2</accession>
<reference evidence="1" key="2">
    <citation type="journal article" date="2015" name="Fish Shellfish Immunol.">
        <title>Early steps in the European eel (Anguilla anguilla)-Vibrio vulnificus interaction in the gills: Role of the RtxA13 toxin.</title>
        <authorList>
            <person name="Callol A."/>
            <person name="Pajuelo D."/>
            <person name="Ebbesson L."/>
            <person name="Teles M."/>
            <person name="MacKenzie S."/>
            <person name="Amaro C."/>
        </authorList>
    </citation>
    <scope>NUCLEOTIDE SEQUENCE</scope>
</reference>
<sequence length="30" mass="3616">MTNQRKTVTLFHVSPPWKTEMSKRHFSPPF</sequence>
<evidence type="ECO:0000313" key="1">
    <source>
        <dbReference type="EMBL" id="JAH87017.1"/>
    </source>
</evidence>
<name>A0A0E9W9J2_ANGAN</name>